<keyword evidence="4 6" id="KW-0689">Ribosomal protein</keyword>
<comment type="function">
    <text evidence="6">One of the primary rRNA binding proteins, it binds specifically to the 5'-end of 16S ribosomal RNA.</text>
</comment>
<evidence type="ECO:0000256" key="4">
    <source>
        <dbReference type="ARBA" id="ARBA00022980"/>
    </source>
</evidence>
<dbReference type="InterPro" id="IPR019984">
    <property type="entry name" value="Ribosomal_uS17_bact/chlr"/>
</dbReference>
<dbReference type="PANTHER" id="PTHR10744:SF1">
    <property type="entry name" value="SMALL RIBOSOMAL SUBUNIT PROTEIN US17M"/>
    <property type="match status" value="1"/>
</dbReference>
<organism evidence="7 8">
    <name type="scientific">Mycoplasma amphoriforme A39</name>
    <dbReference type="NCBI Taxonomy" id="572419"/>
    <lineage>
        <taxon>Bacteria</taxon>
        <taxon>Bacillati</taxon>
        <taxon>Mycoplasmatota</taxon>
        <taxon>Mollicutes</taxon>
        <taxon>Mycoplasmataceae</taxon>
        <taxon>Mycoplasma</taxon>
    </lineage>
</organism>
<dbReference type="GO" id="GO:0003735">
    <property type="term" value="F:structural constituent of ribosome"/>
    <property type="evidence" value="ECO:0007669"/>
    <property type="project" value="UniProtKB-UniRule"/>
</dbReference>
<keyword evidence="2 6" id="KW-0699">rRNA-binding</keyword>
<dbReference type="Pfam" id="PF00366">
    <property type="entry name" value="Ribosomal_S17"/>
    <property type="match status" value="1"/>
</dbReference>
<keyword evidence="3 6" id="KW-0694">RNA-binding</keyword>
<dbReference type="CDD" id="cd00364">
    <property type="entry name" value="Ribosomal_uS17"/>
    <property type="match status" value="1"/>
</dbReference>
<dbReference type="InterPro" id="IPR000266">
    <property type="entry name" value="Ribosomal_uS17"/>
</dbReference>
<dbReference type="RefSeq" id="WP_343251485.1">
    <property type="nucleotide sequence ID" value="NZ_HG937516.1"/>
</dbReference>
<dbReference type="InterPro" id="IPR012340">
    <property type="entry name" value="NA-bd_OB-fold"/>
</dbReference>
<accession>A0A292IHI7</accession>
<dbReference type="SUPFAM" id="SSF50249">
    <property type="entry name" value="Nucleic acid-binding proteins"/>
    <property type="match status" value="1"/>
</dbReference>
<dbReference type="PANTHER" id="PTHR10744">
    <property type="entry name" value="40S RIBOSOMAL PROTEIN S11 FAMILY MEMBER"/>
    <property type="match status" value="1"/>
</dbReference>
<sequence length="86" mass="9841">MKQRNHRKVLVGIVTSDKAKLTATVRVETKVKHPVYHKLVIKHKNYHAHNAGDAPAKVNDQVEISETRPLSATKRWRISRIIARAK</sequence>
<dbReference type="Proteomes" id="UP000261764">
    <property type="component" value="Chromosome I"/>
</dbReference>
<dbReference type="Gene3D" id="2.40.50.140">
    <property type="entry name" value="Nucleic acid-binding proteins"/>
    <property type="match status" value="1"/>
</dbReference>
<dbReference type="NCBIfam" id="NF004123">
    <property type="entry name" value="PRK05610.1"/>
    <property type="match status" value="1"/>
</dbReference>
<evidence type="ECO:0000313" key="7">
    <source>
        <dbReference type="EMBL" id="CDN40143.1"/>
    </source>
</evidence>
<dbReference type="GO" id="GO:0019843">
    <property type="term" value="F:rRNA binding"/>
    <property type="evidence" value="ECO:0007669"/>
    <property type="project" value="UniProtKB-UniRule"/>
</dbReference>
<evidence type="ECO:0000256" key="5">
    <source>
        <dbReference type="ARBA" id="ARBA00023274"/>
    </source>
</evidence>
<dbReference type="HAMAP" id="MF_01345_B">
    <property type="entry name" value="Ribosomal_uS17_B"/>
    <property type="match status" value="1"/>
</dbReference>
<dbReference type="KEGG" id="mamp:MAMA39_00170"/>
<evidence type="ECO:0000313" key="8">
    <source>
        <dbReference type="Proteomes" id="UP000261764"/>
    </source>
</evidence>
<name>A0A292IHI7_9MOLU</name>
<dbReference type="EMBL" id="HG937516">
    <property type="protein sequence ID" value="CDN40143.1"/>
    <property type="molecule type" value="Genomic_DNA"/>
</dbReference>
<protein>
    <recommendedName>
        <fullName evidence="6">Small ribosomal subunit protein uS17</fullName>
    </recommendedName>
</protein>
<comment type="subunit">
    <text evidence="6">Part of the 30S ribosomal subunit.</text>
</comment>
<comment type="similarity">
    <text evidence="1 6">Belongs to the universal ribosomal protein uS17 family.</text>
</comment>
<evidence type="ECO:0000256" key="2">
    <source>
        <dbReference type="ARBA" id="ARBA00022730"/>
    </source>
</evidence>
<evidence type="ECO:0000256" key="6">
    <source>
        <dbReference type="HAMAP-Rule" id="MF_01345"/>
    </source>
</evidence>
<reference evidence="7 8" key="1">
    <citation type="journal article" date="2015" name="Clin. Infect. Dis.">
        <title>Genomic Investigations unmask Mycoplasma amphoriforme, a new respiratory pathogen.</title>
        <authorList>
            <person name="Gillespie S.H."/>
            <person name="Ling C.L."/>
            <person name="Oravcova K."/>
            <person name="Pinheiro M."/>
            <person name="Wells L."/>
            <person name="Bryant J.M."/>
            <person name="McHugh T.D."/>
            <person name="Bebear C."/>
            <person name="Webster D."/>
            <person name="Harris S.R."/>
            <person name="Seth-Smith H.M."/>
            <person name="Thomson N.R."/>
        </authorList>
    </citation>
    <scope>NUCLEOTIDE SEQUENCE [LARGE SCALE GENOMIC DNA]</scope>
    <source>
        <strain evidence="7 8">A39</strain>
    </source>
</reference>
<proteinExistence type="inferred from homology"/>
<keyword evidence="8" id="KW-1185">Reference proteome</keyword>
<gene>
    <name evidence="6" type="primary">rpsQ</name>
    <name evidence="7" type="ORF">MAMA39_00170</name>
</gene>
<evidence type="ECO:0000256" key="3">
    <source>
        <dbReference type="ARBA" id="ARBA00022884"/>
    </source>
</evidence>
<dbReference type="GO" id="GO:0006412">
    <property type="term" value="P:translation"/>
    <property type="evidence" value="ECO:0007669"/>
    <property type="project" value="UniProtKB-UniRule"/>
</dbReference>
<keyword evidence="5 6" id="KW-0687">Ribonucleoprotein</keyword>
<evidence type="ECO:0000256" key="1">
    <source>
        <dbReference type="ARBA" id="ARBA00010254"/>
    </source>
</evidence>
<dbReference type="GO" id="GO:0022627">
    <property type="term" value="C:cytosolic small ribosomal subunit"/>
    <property type="evidence" value="ECO:0007669"/>
    <property type="project" value="UniProtKB-UniRule"/>
</dbReference>
<dbReference type="AlphaFoldDB" id="A0A292IHI7"/>
<dbReference type="PRINTS" id="PR00973">
    <property type="entry name" value="RIBOSOMALS17"/>
</dbReference>
<dbReference type="NCBIfam" id="TIGR03635">
    <property type="entry name" value="uS17_bact"/>
    <property type="match status" value="1"/>
</dbReference>